<evidence type="ECO:0000313" key="2">
    <source>
        <dbReference type="EMBL" id="SUN37285.1"/>
    </source>
</evidence>
<evidence type="ECO:0000313" key="3">
    <source>
        <dbReference type="Proteomes" id="UP000254082"/>
    </source>
</evidence>
<feature type="transmembrane region" description="Helical" evidence="1">
    <location>
        <begin position="96"/>
        <end position="129"/>
    </location>
</feature>
<protein>
    <submittedName>
        <fullName evidence="2">Membrane protein</fullName>
    </submittedName>
</protein>
<dbReference type="InterPro" id="IPR032531">
    <property type="entry name" value="DUF4956"/>
</dbReference>
<keyword evidence="1" id="KW-0472">Membrane</keyword>
<keyword evidence="3" id="KW-1185">Reference proteome</keyword>
<reference evidence="2 3" key="1">
    <citation type="submission" date="2018-06" db="EMBL/GenBank/DDBJ databases">
        <authorList>
            <consortium name="Pathogen Informatics"/>
            <person name="Doyle S."/>
        </authorList>
    </citation>
    <scope>NUCLEOTIDE SEQUENCE [LARGE SCALE GENOMIC DNA]</scope>
    <source>
        <strain evidence="3">NCTC 11391</strain>
    </source>
</reference>
<organism evidence="2 3">
    <name type="scientific">Streptococcus downei MFe28</name>
    <dbReference type="NCBI Taxonomy" id="764290"/>
    <lineage>
        <taxon>Bacteria</taxon>
        <taxon>Bacillati</taxon>
        <taxon>Bacillota</taxon>
        <taxon>Bacilli</taxon>
        <taxon>Lactobacillales</taxon>
        <taxon>Streptococcaceae</taxon>
        <taxon>Streptococcus</taxon>
    </lineage>
</organism>
<feature type="transmembrane region" description="Helical" evidence="1">
    <location>
        <begin position="16"/>
        <end position="39"/>
    </location>
</feature>
<feature type="transmembrane region" description="Helical" evidence="1">
    <location>
        <begin position="51"/>
        <end position="84"/>
    </location>
</feature>
<proteinExistence type="predicted"/>
<name>A0A380JI19_STRDO</name>
<dbReference type="OrthoDB" id="9803265at2"/>
<dbReference type="Pfam" id="PF16316">
    <property type="entry name" value="DUF4956"/>
    <property type="match status" value="1"/>
</dbReference>
<dbReference type="Proteomes" id="UP000254082">
    <property type="component" value="Unassembled WGS sequence"/>
</dbReference>
<keyword evidence="1" id="KW-0812">Transmembrane</keyword>
<sequence length="226" mass="25013">MSELFQSVFPKNPNHLTLMIVVVTLGVSLILGLISSLAYQYRTIYTKQFVVSLAVLPTLIAIIIFLVNGRLGASVAVAGTFSLIRFRSAQGGSKELIAIFTATAIGIAVGMGYLTFATCFTLLLSLISIGFEWSKFGQHTRTRRQLVIKTPTFSDYDEQIIPILNRYCSQVDLQTISNNKKGQINLTYQIDLATVEQERKLVEEIMALQTPIEVKISHAPSKPKVL</sequence>
<dbReference type="EMBL" id="UHFA01000002">
    <property type="protein sequence ID" value="SUN37285.1"/>
    <property type="molecule type" value="Genomic_DNA"/>
</dbReference>
<gene>
    <name evidence="2" type="ORF">NCTC11391_02037</name>
</gene>
<dbReference type="AlphaFoldDB" id="A0A380JI19"/>
<dbReference type="RefSeq" id="WP_002996994.1">
    <property type="nucleotide sequence ID" value="NZ_UHFA01000002.1"/>
</dbReference>
<accession>A0A380JI19</accession>
<keyword evidence="1" id="KW-1133">Transmembrane helix</keyword>
<evidence type="ECO:0000256" key="1">
    <source>
        <dbReference type="SAM" id="Phobius"/>
    </source>
</evidence>